<evidence type="ECO:0000256" key="3">
    <source>
        <dbReference type="ARBA" id="ARBA00022679"/>
    </source>
</evidence>
<organism evidence="8 9">
    <name type="scientific">Methylomonas koyamae</name>
    <dbReference type="NCBI Taxonomy" id="702114"/>
    <lineage>
        <taxon>Bacteria</taxon>
        <taxon>Pseudomonadati</taxon>
        <taxon>Pseudomonadota</taxon>
        <taxon>Gammaproteobacteria</taxon>
        <taxon>Methylococcales</taxon>
        <taxon>Methylococcaceae</taxon>
        <taxon>Methylomonas</taxon>
    </lineage>
</organism>
<dbReference type="PANTHER" id="PTHR10815:SF13">
    <property type="entry name" value="METHYLATED-DNA--PROTEIN-CYSTEINE METHYLTRANSFERASE"/>
    <property type="match status" value="1"/>
</dbReference>
<keyword evidence="3 8" id="KW-0808">Transferase</keyword>
<dbReference type="Proteomes" id="UP000077628">
    <property type="component" value="Unassembled WGS sequence"/>
</dbReference>
<name>A0A177N8J4_9GAMM</name>
<comment type="caution">
    <text evidence="8">The sequence shown here is derived from an EMBL/GenBank/DDBJ whole genome shotgun (WGS) entry which is preliminary data.</text>
</comment>
<protein>
    <submittedName>
        <fullName evidence="8">Cysteine methyltransferase</fullName>
    </submittedName>
</protein>
<comment type="catalytic activity">
    <reaction evidence="1">
        <text>a 4-O-methyl-thymidine in DNA + L-cysteinyl-[protein] = a thymidine in DNA + S-methyl-L-cysteinyl-[protein]</text>
        <dbReference type="Rhea" id="RHEA:53428"/>
        <dbReference type="Rhea" id="RHEA-COMP:10131"/>
        <dbReference type="Rhea" id="RHEA-COMP:10132"/>
        <dbReference type="Rhea" id="RHEA-COMP:13555"/>
        <dbReference type="Rhea" id="RHEA-COMP:13556"/>
        <dbReference type="ChEBI" id="CHEBI:29950"/>
        <dbReference type="ChEBI" id="CHEBI:82612"/>
        <dbReference type="ChEBI" id="CHEBI:137386"/>
        <dbReference type="ChEBI" id="CHEBI:137387"/>
        <dbReference type="EC" id="2.1.1.63"/>
    </reaction>
</comment>
<dbReference type="GO" id="GO:0003908">
    <property type="term" value="F:methylated-DNA-[protein]-cysteine S-methyltransferase activity"/>
    <property type="evidence" value="ECO:0007669"/>
    <property type="project" value="UniProtKB-EC"/>
</dbReference>
<dbReference type="EMBL" id="LUUK01000202">
    <property type="protein sequence ID" value="OAI14257.1"/>
    <property type="molecule type" value="Genomic_DNA"/>
</dbReference>
<evidence type="ECO:0000313" key="9">
    <source>
        <dbReference type="Proteomes" id="UP000077628"/>
    </source>
</evidence>
<feature type="domain" description="Methylated-DNA-[protein]-cysteine S-methyltransferase DNA binding" evidence="7">
    <location>
        <begin position="81"/>
        <end position="160"/>
    </location>
</feature>
<dbReference type="NCBIfam" id="TIGR00589">
    <property type="entry name" value="ogt"/>
    <property type="match status" value="1"/>
</dbReference>
<dbReference type="CDD" id="cd06445">
    <property type="entry name" value="ATase"/>
    <property type="match status" value="1"/>
</dbReference>
<dbReference type="InterPro" id="IPR036388">
    <property type="entry name" value="WH-like_DNA-bd_sf"/>
</dbReference>
<keyword evidence="2 8" id="KW-0489">Methyltransferase</keyword>
<dbReference type="PANTHER" id="PTHR10815">
    <property type="entry name" value="METHYLATED-DNA--PROTEIN-CYSTEINE METHYLTRANSFERASE"/>
    <property type="match status" value="1"/>
</dbReference>
<comment type="catalytic activity">
    <reaction evidence="6">
        <text>a 6-O-methyl-2'-deoxyguanosine in DNA + L-cysteinyl-[protein] = S-methyl-L-cysteinyl-[protein] + a 2'-deoxyguanosine in DNA</text>
        <dbReference type="Rhea" id="RHEA:24000"/>
        <dbReference type="Rhea" id="RHEA-COMP:10131"/>
        <dbReference type="Rhea" id="RHEA-COMP:10132"/>
        <dbReference type="Rhea" id="RHEA-COMP:11367"/>
        <dbReference type="Rhea" id="RHEA-COMP:11368"/>
        <dbReference type="ChEBI" id="CHEBI:29950"/>
        <dbReference type="ChEBI" id="CHEBI:82612"/>
        <dbReference type="ChEBI" id="CHEBI:85445"/>
        <dbReference type="ChEBI" id="CHEBI:85448"/>
        <dbReference type="EC" id="2.1.1.63"/>
    </reaction>
</comment>
<dbReference type="OrthoDB" id="9802228at2"/>
<dbReference type="SUPFAM" id="SSF46767">
    <property type="entry name" value="Methylated DNA-protein cysteine methyltransferase, C-terminal domain"/>
    <property type="match status" value="1"/>
</dbReference>
<reference evidence="9" key="1">
    <citation type="submission" date="2016-03" db="EMBL/GenBank/DDBJ databases">
        <authorList>
            <person name="Heylen K."/>
            <person name="De Vos P."/>
            <person name="Vekeman B."/>
        </authorList>
    </citation>
    <scope>NUCLEOTIDE SEQUENCE [LARGE SCALE GENOMIC DNA]</scope>
    <source>
        <strain evidence="9">R-45383</strain>
    </source>
</reference>
<keyword evidence="5" id="KW-0234">DNA repair</keyword>
<accession>A0A177N8J4</accession>
<dbReference type="Pfam" id="PF01035">
    <property type="entry name" value="DNA_binding_1"/>
    <property type="match status" value="1"/>
</dbReference>
<dbReference type="InterPro" id="IPR036217">
    <property type="entry name" value="MethylDNA_cys_MeTrfase_DNAb"/>
</dbReference>
<dbReference type="AlphaFoldDB" id="A0A177N8J4"/>
<keyword evidence="9" id="KW-1185">Reference proteome</keyword>
<dbReference type="STRING" id="702114.A1355_00740"/>
<evidence type="ECO:0000256" key="1">
    <source>
        <dbReference type="ARBA" id="ARBA00001286"/>
    </source>
</evidence>
<evidence type="ECO:0000256" key="2">
    <source>
        <dbReference type="ARBA" id="ARBA00022603"/>
    </source>
</evidence>
<evidence type="ECO:0000256" key="5">
    <source>
        <dbReference type="ARBA" id="ARBA00023204"/>
    </source>
</evidence>
<dbReference type="RefSeq" id="WP_064031053.1">
    <property type="nucleotide sequence ID" value="NZ_LUUK01000202.1"/>
</dbReference>
<dbReference type="GO" id="GO:0032259">
    <property type="term" value="P:methylation"/>
    <property type="evidence" value="ECO:0007669"/>
    <property type="project" value="UniProtKB-KW"/>
</dbReference>
<sequence length="165" mass="17897">MTLHIRWEAVAEGETCVIAVPFCEANLIVTMTGDVVVDASWRTESVREAVSSLAKPFVAFLTEPEFVELNVTMLARGSAHRNRVWRALLDIPPGKTKTYAELAAELGSGPRAVAGACRDNPYAGLIPCHRVVAKSGLGGFMGETSGDYLALKSRLLNYEASRMQK</sequence>
<evidence type="ECO:0000256" key="6">
    <source>
        <dbReference type="ARBA" id="ARBA00049348"/>
    </source>
</evidence>
<dbReference type="Gene3D" id="1.10.10.10">
    <property type="entry name" value="Winged helix-like DNA-binding domain superfamily/Winged helix DNA-binding domain"/>
    <property type="match status" value="1"/>
</dbReference>
<dbReference type="InterPro" id="IPR001497">
    <property type="entry name" value="MethylDNA_cys_MeTrfase_AS"/>
</dbReference>
<dbReference type="GO" id="GO:0006281">
    <property type="term" value="P:DNA repair"/>
    <property type="evidence" value="ECO:0007669"/>
    <property type="project" value="UniProtKB-KW"/>
</dbReference>
<evidence type="ECO:0000313" key="8">
    <source>
        <dbReference type="EMBL" id="OAI14257.1"/>
    </source>
</evidence>
<keyword evidence="4" id="KW-0227">DNA damage</keyword>
<evidence type="ECO:0000259" key="7">
    <source>
        <dbReference type="Pfam" id="PF01035"/>
    </source>
</evidence>
<evidence type="ECO:0000256" key="4">
    <source>
        <dbReference type="ARBA" id="ARBA00022763"/>
    </source>
</evidence>
<gene>
    <name evidence="8" type="ORF">A1355_00740</name>
</gene>
<dbReference type="InterPro" id="IPR014048">
    <property type="entry name" value="MethylDNA_cys_MeTrfase_DNA-bd"/>
</dbReference>
<dbReference type="PROSITE" id="PS00374">
    <property type="entry name" value="MGMT"/>
    <property type="match status" value="1"/>
</dbReference>
<proteinExistence type="predicted"/>